<dbReference type="PROSITE" id="PS50097">
    <property type="entry name" value="BTB"/>
    <property type="match status" value="1"/>
</dbReference>
<dbReference type="KEGG" id="scm:SCHCO_02676049"/>
<dbReference type="AlphaFoldDB" id="D8PYV7"/>
<dbReference type="InterPro" id="IPR000210">
    <property type="entry name" value="BTB/POZ_dom"/>
</dbReference>
<sequence>MSSVEPSPRKRQRLEYTRVETDPSTCPPQQHEKHWYDDGSVVLHVEDTLFRVHRSILAKHSEIFRDAFALPAPVEAEEHDGFPLVRLRGDRIQGWNELLDALYDSFTYFDTLNSLDLDAKLTAAMSLLRVSTKYRIDYCRAKCLAILSQHFVSSPTYEPAAQLPSFGQACDMVKMARETNAMSLLPCALLMVACAEDHSAIYSTDLPLFDKISVYHARLELIRLQRECMFPFVQNIWRPNRTCERNYSGTVCAALLQDESSRYAAAPEAMYFFVDDASFWPTDKTRAKPPCKSCRAIVLRELAQGRQKIWEQLPELFHLGKNWDELRQMQDAESGC</sequence>
<evidence type="ECO:0000259" key="1">
    <source>
        <dbReference type="PROSITE" id="PS50097"/>
    </source>
</evidence>
<protein>
    <recommendedName>
        <fullName evidence="1">BTB domain-containing protein</fullName>
    </recommendedName>
</protein>
<dbReference type="OrthoDB" id="3218112at2759"/>
<dbReference type="InParanoid" id="D8PYV7"/>
<gene>
    <name evidence="2" type="ORF">SCHCODRAFT_233170</name>
</gene>
<proteinExistence type="predicted"/>
<dbReference type="InterPro" id="IPR011333">
    <property type="entry name" value="SKP1/BTB/POZ_sf"/>
</dbReference>
<dbReference type="GeneID" id="9585275"/>
<evidence type="ECO:0000313" key="2">
    <source>
        <dbReference type="EMBL" id="EFI98761.1"/>
    </source>
</evidence>
<dbReference type="Pfam" id="PF00651">
    <property type="entry name" value="BTB"/>
    <property type="match status" value="1"/>
</dbReference>
<accession>D8PYV7</accession>
<organism evidence="3">
    <name type="scientific">Schizophyllum commune (strain H4-8 / FGSC 9210)</name>
    <name type="common">Split gill fungus</name>
    <dbReference type="NCBI Taxonomy" id="578458"/>
    <lineage>
        <taxon>Eukaryota</taxon>
        <taxon>Fungi</taxon>
        <taxon>Dikarya</taxon>
        <taxon>Basidiomycota</taxon>
        <taxon>Agaricomycotina</taxon>
        <taxon>Agaricomycetes</taxon>
        <taxon>Agaricomycetidae</taxon>
        <taxon>Agaricales</taxon>
        <taxon>Schizophyllaceae</taxon>
        <taxon>Schizophyllum</taxon>
    </lineage>
</organism>
<dbReference type="SMART" id="SM00225">
    <property type="entry name" value="BTB"/>
    <property type="match status" value="1"/>
</dbReference>
<dbReference type="EMBL" id="GL377304">
    <property type="protein sequence ID" value="EFI98761.1"/>
    <property type="molecule type" value="Genomic_DNA"/>
</dbReference>
<dbReference type="Gene3D" id="3.30.710.10">
    <property type="entry name" value="Potassium Channel Kv1.1, Chain A"/>
    <property type="match status" value="1"/>
</dbReference>
<dbReference type="RefSeq" id="XP_003033664.1">
    <property type="nucleotide sequence ID" value="XM_003033618.1"/>
</dbReference>
<reference evidence="2 3" key="1">
    <citation type="journal article" date="2010" name="Nat. Biotechnol.">
        <title>Genome sequence of the model mushroom Schizophyllum commune.</title>
        <authorList>
            <person name="Ohm R.A."/>
            <person name="de Jong J.F."/>
            <person name="Lugones L.G."/>
            <person name="Aerts A."/>
            <person name="Kothe E."/>
            <person name="Stajich J.E."/>
            <person name="de Vries R.P."/>
            <person name="Record E."/>
            <person name="Levasseur A."/>
            <person name="Baker S.E."/>
            <person name="Bartholomew K.A."/>
            <person name="Coutinho P.M."/>
            <person name="Erdmann S."/>
            <person name="Fowler T.J."/>
            <person name="Gathman A.C."/>
            <person name="Lombard V."/>
            <person name="Henrissat B."/>
            <person name="Knabe N."/>
            <person name="Kuees U."/>
            <person name="Lilly W.W."/>
            <person name="Lindquist E."/>
            <person name="Lucas S."/>
            <person name="Magnuson J.K."/>
            <person name="Piumi F."/>
            <person name="Raudaskoski M."/>
            <person name="Salamov A."/>
            <person name="Schmutz J."/>
            <person name="Schwarze F.W.M.R."/>
            <person name="vanKuyk P.A."/>
            <person name="Horton J.S."/>
            <person name="Grigoriev I.V."/>
            <person name="Woesten H.A.B."/>
        </authorList>
    </citation>
    <scope>NUCLEOTIDE SEQUENCE [LARGE SCALE GENOMIC DNA]</scope>
    <source>
        <strain evidence="3">H4-8 / FGSC 9210</strain>
    </source>
</reference>
<name>D8PYV7_SCHCM</name>
<dbReference type="SUPFAM" id="SSF54695">
    <property type="entry name" value="POZ domain"/>
    <property type="match status" value="1"/>
</dbReference>
<feature type="domain" description="BTB" evidence="1">
    <location>
        <begin position="39"/>
        <end position="111"/>
    </location>
</feature>
<dbReference type="CDD" id="cd18186">
    <property type="entry name" value="BTB_POZ_ZBTB_KLHL-like"/>
    <property type="match status" value="1"/>
</dbReference>
<dbReference type="HOGENOM" id="CLU_033082_5_0_1"/>
<dbReference type="VEuPathDB" id="FungiDB:SCHCODRAFT_02676049"/>
<dbReference type="OMA" id="PCRRAFR"/>
<keyword evidence="3" id="KW-1185">Reference proteome</keyword>
<dbReference type="Proteomes" id="UP000007431">
    <property type="component" value="Unassembled WGS sequence"/>
</dbReference>
<evidence type="ECO:0000313" key="3">
    <source>
        <dbReference type="Proteomes" id="UP000007431"/>
    </source>
</evidence>